<feature type="transmembrane region" description="Helical" evidence="1">
    <location>
        <begin position="98"/>
        <end position="120"/>
    </location>
</feature>
<dbReference type="EMBL" id="BAEO01000065">
    <property type="protein sequence ID" value="GAC21879.1"/>
    <property type="molecule type" value="Genomic_DNA"/>
</dbReference>
<comment type="caution">
    <text evidence="2">The sequence shown here is derived from an EMBL/GenBank/DDBJ whole genome shotgun (WGS) entry which is preliminary data.</text>
</comment>
<reference evidence="2 3" key="1">
    <citation type="journal article" date="2017" name="Antonie Van Leeuwenhoek">
        <title>Rhizobium rhizosphaerae sp. nov., a novel species isolated from rice rhizosphere.</title>
        <authorList>
            <person name="Zhao J.J."/>
            <person name="Zhang J."/>
            <person name="Zhang R.J."/>
            <person name="Zhang C.W."/>
            <person name="Yin H.Q."/>
            <person name="Zhang X.X."/>
        </authorList>
    </citation>
    <scope>NUCLEOTIDE SEQUENCE [LARGE SCALE GENOMIC DNA]</scope>
    <source>
        <strain evidence="2 3">BSs20135</strain>
    </source>
</reference>
<sequence length="259" mass="29078">MLINTVILFLRDALPIFVLVVYLYAHLPASKLWLFFCLVAGALLSLAYINQIHIIGQWFDGNGIELSLWLSQLLIYLLTLVLGYGLTRVQTSYQYFMFWVAGLMISLTLVSKGSNFILYFDGYLNQSNVLQPLLLGTFLGLGICLSLAVLLYLAAQWLKQQFGPWATWSLILVYVTGQLVNALPLLVQVDLIDPSAIAWSSQHLVSDEFEFGHLFNVLFGYQAAPSNAQVTVYVLALLIPLAIFYWLKQRSASQSGNKQ</sequence>
<organism evidence="2 3">
    <name type="scientific">Paraglaciecola arctica BSs20135</name>
    <dbReference type="NCBI Taxonomy" id="493475"/>
    <lineage>
        <taxon>Bacteria</taxon>
        <taxon>Pseudomonadati</taxon>
        <taxon>Pseudomonadota</taxon>
        <taxon>Gammaproteobacteria</taxon>
        <taxon>Alteromonadales</taxon>
        <taxon>Alteromonadaceae</taxon>
        <taxon>Paraglaciecola</taxon>
    </lineage>
</organism>
<dbReference type="AlphaFoldDB" id="K6XML2"/>
<dbReference type="Proteomes" id="UP000006327">
    <property type="component" value="Unassembled WGS sequence"/>
</dbReference>
<evidence type="ECO:0000313" key="2">
    <source>
        <dbReference type="EMBL" id="GAC21879.1"/>
    </source>
</evidence>
<feature type="transmembrane region" description="Helical" evidence="1">
    <location>
        <begin position="66"/>
        <end position="86"/>
    </location>
</feature>
<dbReference type="OrthoDB" id="5764104at2"/>
<feature type="transmembrane region" description="Helical" evidence="1">
    <location>
        <begin position="230"/>
        <end position="247"/>
    </location>
</feature>
<evidence type="ECO:0008006" key="4">
    <source>
        <dbReference type="Google" id="ProtNLM"/>
    </source>
</evidence>
<protein>
    <recommendedName>
        <fullName evidence="4">High-affinity iron transporter</fullName>
    </recommendedName>
</protein>
<dbReference type="STRING" id="493475.GARC_4943"/>
<feature type="transmembrane region" description="Helical" evidence="1">
    <location>
        <begin position="165"/>
        <end position="187"/>
    </location>
</feature>
<feature type="transmembrane region" description="Helical" evidence="1">
    <location>
        <begin position="132"/>
        <end position="153"/>
    </location>
</feature>
<dbReference type="eggNOG" id="COG0672">
    <property type="taxonomic scope" value="Bacteria"/>
</dbReference>
<feature type="transmembrane region" description="Helical" evidence="1">
    <location>
        <begin position="6"/>
        <end position="25"/>
    </location>
</feature>
<feature type="transmembrane region" description="Helical" evidence="1">
    <location>
        <begin position="32"/>
        <end position="54"/>
    </location>
</feature>
<keyword evidence="1" id="KW-0472">Membrane</keyword>
<evidence type="ECO:0000313" key="3">
    <source>
        <dbReference type="Proteomes" id="UP000006327"/>
    </source>
</evidence>
<keyword evidence="3" id="KW-1185">Reference proteome</keyword>
<accession>K6XML2</accession>
<evidence type="ECO:0000256" key="1">
    <source>
        <dbReference type="SAM" id="Phobius"/>
    </source>
</evidence>
<keyword evidence="1" id="KW-1133">Transmembrane helix</keyword>
<keyword evidence="1" id="KW-0812">Transmembrane</keyword>
<gene>
    <name evidence="2" type="ORF">GARC_4943</name>
</gene>
<proteinExistence type="predicted"/>
<name>K6XML2_9ALTE</name>
<dbReference type="RefSeq" id="WP_007625317.1">
    <property type="nucleotide sequence ID" value="NZ_BAEO01000065.1"/>
</dbReference>